<dbReference type="InterPro" id="IPR050116">
    <property type="entry name" value="DNA_polymerase-Y"/>
</dbReference>
<comment type="catalytic activity">
    <reaction evidence="14 15">
        <text>DNA(n) + a 2'-deoxyribonucleoside 5'-triphosphate = DNA(n+1) + diphosphate</text>
        <dbReference type="Rhea" id="RHEA:22508"/>
        <dbReference type="Rhea" id="RHEA-COMP:17339"/>
        <dbReference type="Rhea" id="RHEA-COMP:17340"/>
        <dbReference type="ChEBI" id="CHEBI:33019"/>
        <dbReference type="ChEBI" id="CHEBI:61560"/>
        <dbReference type="ChEBI" id="CHEBI:173112"/>
        <dbReference type="EC" id="2.7.7.7"/>
    </reaction>
</comment>
<comment type="subunit">
    <text evidence="15">Monomer.</text>
</comment>
<dbReference type="InterPro" id="IPR043502">
    <property type="entry name" value="DNA/RNA_pol_sf"/>
</dbReference>
<keyword evidence="11 15" id="KW-0239">DNA-directed DNA polymerase</keyword>
<dbReference type="InterPro" id="IPR053848">
    <property type="entry name" value="IMS_HHH_1"/>
</dbReference>
<evidence type="ECO:0000256" key="3">
    <source>
        <dbReference type="ARBA" id="ARBA00022457"/>
    </source>
</evidence>
<dbReference type="GO" id="GO:0000287">
    <property type="term" value="F:magnesium ion binding"/>
    <property type="evidence" value="ECO:0007669"/>
    <property type="project" value="UniProtKB-UniRule"/>
</dbReference>
<dbReference type="Pfam" id="PF21999">
    <property type="entry name" value="IMS_HHH_1"/>
    <property type="match status" value="1"/>
</dbReference>
<dbReference type="GO" id="GO:0042276">
    <property type="term" value="P:error-prone translesion synthesis"/>
    <property type="evidence" value="ECO:0007669"/>
    <property type="project" value="TreeGrafter"/>
</dbReference>
<dbReference type="InterPro" id="IPR001126">
    <property type="entry name" value="UmuC"/>
</dbReference>
<organism evidence="17 18">
    <name type="scientific">Weissella minor</name>
    <dbReference type="NCBI Taxonomy" id="1620"/>
    <lineage>
        <taxon>Bacteria</taxon>
        <taxon>Bacillati</taxon>
        <taxon>Bacillota</taxon>
        <taxon>Bacilli</taxon>
        <taxon>Lactobacillales</taxon>
        <taxon>Lactobacillaceae</taxon>
        <taxon>Weissella</taxon>
    </lineage>
</organism>
<evidence type="ECO:0000313" key="18">
    <source>
        <dbReference type="Proteomes" id="UP000051673"/>
    </source>
</evidence>
<accession>A0A0R2JL54</accession>
<evidence type="ECO:0000256" key="12">
    <source>
        <dbReference type="ARBA" id="ARBA00023125"/>
    </source>
</evidence>
<feature type="active site" evidence="15">
    <location>
        <position position="120"/>
    </location>
</feature>
<dbReference type="EMBL" id="JQCD01000005">
    <property type="protein sequence ID" value="KRN77928.1"/>
    <property type="molecule type" value="Genomic_DNA"/>
</dbReference>
<keyword evidence="9 15" id="KW-0227">DNA damage</keyword>
<evidence type="ECO:0000256" key="1">
    <source>
        <dbReference type="ARBA" id="ARBA00004496"/>
    </source>
</evidence>
<dbReference type="FunFam" id="3.30.1490.100:FF:000004">
    <property type="entry name" value="DNA polymerase IV"/>
    <property type="match status" value="1"/>
</dbReference>
<gene>
    <name evidence="15" type="primary">dinB</name>
    <name evidence="17" type="ORF">IV67_GL000746</name>
</gene>
<dbReference type="InterPro" id="IPR043128">
    <property type="entry name" value="Rev_trsase/Diguanyl_cyclase"/>
</dbReference>
<proteinExistence type="inferred from homology"/>
<dbReference type="InterPro" id="IPR036775">
    <property type="entry name" value="DNA_pol_Y-fam_lit_finger_sf"/>
</dbReference>
<dbReference type="AlphaFoldDB" id="A0A0R2JL54"/>
<comment type="caution">
    <text evidence="17">The sequence shown here is derived from an EMBL/GenBank/DDBJ whole genome shotgun (WGS) entry which is preliminary data.</text>
</comment>
<keyword evidence="8 15" id="KW-0479">Metal-binding</keyword>
<dbReference type="GO" id="GO:0005829">
    <property type="term" value="C:cytosol"/>
    <property type="evidence" value="ECO:0007669"/>
    <property type="project" value="TreeGrafter"/>
</dbReference>
<evidence type="ECO:0000256" key="6">
    <source>
        <dbReference type="ARBA" id="ARBA00022695"/>
    </source>
</evidence>
<dbReference type="Gene3D" id="3.30.1490.100">
    <property type="entry name" value="DNA polymerase, Y-family, little finger domain"/>
    <property type="match status" value="1"/>
</dbReference>
<feature type="domain" description="UmuC" evidence="16">
    <location>
        <begin position="17"/>
        <end position="198"/>
    </location>
</feature>
<dbReference type="GO" id="GO:0003684">
    <property type="term" value="F:damaged DNA binding"/>
    <property type="evidence" value="ECO:0007669"/>
    <property type="project" value="InterPro"/>
</dbReference>
<evidence type="ECO:0000256" key="5">
    <source>
        <dbReference type="ARBA" id="ARBA00022679"/>
    </source>
</evidence>
<keyword evidence="7 15" id="KW-0235">DNA replication</keyword>
<evidence type="ECO:0000256" key="15">
    <source>
        <dbReference type="HAMAP-Rule" id="MF_01113"/>
    </source>
</evidence>
<keyword evidence="12 15" id="KW-0238">DNA-binding</keyword>
<feature type="binding site" evidence="15">
    <location>
        <position position="119"/>
    </location>
    <ligand>
        <name>Mg(2+)</name>
        <dbReference type="ChEBI" id="CHEBI:18420"/>
    </ligand>
</feature>
<evidence type="ECO:0000256" key="11">
    <source>
        <dbReference type="ARBA" id="ARBA00022932"/>
    </source>
</evidence>
<dbReference type="GO" id="GO:0006261">
    <property type="term" value="P:DNA-templated DNA replication"/>
    <property type="evidence" value="ECO:0007669"/>
    <property type="project" value="UniProtKB-UniRule"/>
</dbReference>
<dbReference type="PANTHER" id="PTHR11076:SF33">
    <property type="entry name" value="DNA POLYMERASE KAPPA"/>
    <property type="match status" value="1"/>
</dbReference>
<keyword evidence="13 15" id="KW-0234">DNA repair</keyword>
<dbReference type="NCBIfam" id="NF002677">
    <property type="entry name" value="PRK02406.1"/>
    <property type="match status" value="1"/>
</dbReference>
<sequence length="369" mass="42274">MGSLLEFPFKLQTNRKILHIDMDAFYAQIEIRDHPELKAKQVILARDPRKSGGKGVVATANYNARKLGVHSAMSSMEALEKAPDAIFLDPDFDKYRHVSQQVHEIFHEYTDKIEPIAFDEAYLDLTDRPEPLITLAHQMQQEIYDKLQLTSSVGISFNKFLAKLASEHNKPAGLTVIRVEDIRAFLDNQPIENIRGVGVKTAEKMHELHIETGRDLYEQSQDMLMDEFNKQGFELYQRIRGIDDRPVEYERQRKSIGKEHTFNPPIRSEDDILAEFKIIAHELVKALQTQKMHGKTLVLKVRDDEFNTTTHRMTQNDFIQNDEGVINNIAIDILEEIGGYTKPLRLIGLTVTGLSPVSFENLALSLYES</sequence>
<keyword evidence="6 15" id="KW-0548">Nucleotidyltransferase</keyword>
<feature type="binding site" evidence="15">
    <location>
        <position position="21"/>
    </location>
    <ligand>
        <name>Mg(2+)</name>
        <dbReference type="ChEBI" id="CHEBI:18420"/>
    </ligand>
</feature>
<dbReference type="SUPFAM" id="SSF56672">
    <property type="entry name" value="DNA/RNA polymerases"/>
    <property type="match status" value="1"/>
</dbReference>
<dbReference type="GO" id="GO:0003887">
    <property type="term" value="F:DNA-directed DNA polymerase activity"/>
    <property type="evidence" value="ECO:0007669"/>
    <property type="project" value="UniProtKB-UniRule"/>
</dbReference>
<comment type="function">
    <text evidence="15">Poorly processive, error-prone DNA polymerase involved in untargeted mutagenesis. Copies undamaged DNA at stalled replication forks, which arise in vivo from mismatched or misaligned primer ends. These misaligned primers can be extended by PolIV. Exhibits no 3'-5' exonuclease (proofreading) activity. May be involved in translesional synthesis, in conjunction with the beta clamp from PolIII.</text>
</comment>
<keyword evidence="18" id="KW-1185">Reference proteome</keyword>
<evidence type="ECO:0000313" key="17">
    <source>
        <dbReference type="EMBL" id="KRN77928.1"/>
    </source>
</evidence>
<evidence type="ECO:0000256" key="7">
    <source>
        <dbReference type="ARBA" id="ARBA00022705"/>
    </source>
</evidence>
<dbReference type="SUPFAM" id="SSF100879">
    <property type="entry name" value="Lesion bypass DNA polymerase (Y-family), little finger domain"/>
    <property type="match status" value="1"/>
</dbReference>
<dbReference type="HAMAP" id="MF_01113">
    <property type="entry name" value="DNApol_IV"/>
    <property type="match status" value="1"/>
</dbReference>
<dbReference type="EC" id="2.7.7.7" evidence="15"/>
<evidence type="ECO:0000256" key="8">
    <source>
        <dbReference type="ARBA" id="ARBA00022723"/>
    </source>
</evidence>
<keyword evidence="10 15" id="KW-0460">Magnesium</keyword>
<comment type="subcellular location">
    <subcellularLocation>
        <location evidence="1 15">Cytoplasm</location>
    </subcellularLocation>
</comment>
<dbReference type="STRING" id="1620.IV67_GL000746"/>
<name>A0A0R2JL54_9LACO</name>
<dbReference type="Gene3D" id="3.30.70.270">
    <property type="match status" value="1"/>
</dbReference>
<dbReference type="GO" id="GO:0006281">
    <property type="term" value="P:DNA repair"/>
    <property type="evidence" value="ECO:0007669"/>
    <property type="project" value="UniProtKB-UniRule"/>
</dbReference>
<dbReference type="Gene3D" id="1.10.150.20">
    <property type="entry name" value="5' to 3' exonuclease, C-terminal subdomain"/>
    <property type="match status" value="1"/>
</dbReference>
<evidence type="ECO:0000256" key="4">
    <source>
        <dbReference type="ARBA" id="ARBA00022490"/>
    </source>
</evidence>
<evidence type="ECO:0000259" key="16">
    <source>
        <dbReference type="PROSITE" id="PS50173"/>
    </source>
</evidence>
<evidence type="ECO:0000256" key="9">
    <source>
        <dbReference type="ARBA" id="ARBA00022763"/>
    </source>
</evidence>
<dbReference type="CDD" id="cd03586">
    <property type="entry name" value="PolY_Pol_IV_kappa"/>
    <property type="match status" value="1"/>
</dbReference>
<comment type="cofactor">
    <cofactor evidence="15">
        <name>Mg(2+)</name>
        <dbReference type="ChEBI" id="CHEBI:18420"/>
    </cofactor>
    <text evidence="15">Binds 2 magnesium ions per subunit.</text>
</comment>
<dbReference type="InterPro" id="IPR022880">
    <property type="entry name" value="DNApol_IV"/>
</dbReference>
<dbReference type="InterPro" id="IPR017961">
    <property type="entry name" value="DNA_pol_Y-fam_little_finger"/>
</dbReference>
<dbReference type="PATRIC" id="fig|1620.3.peg.756"/>
<dbReference type="OrthoDB" id="9808813at2"/>
<dbReference type="RefSeq" id="WP_057786048.1">
    <property type="nucleotide sequence ID" value="NZ_JQCD01000005.1"/>
</dbReference>
<reference evidence="17 18" key="1">
    <citation type="journal article" date="2015" name="Genome Announc.">
        <title>Expanding the biotechnology potential of lactobacilli through comparative genomics of 213 strains and associated genera.</title>
        <authorList>
            <person name="Sun Z."/>
            <person name="Harris H.M."/>
            <person name="McCann A."/>
            <person name="Guo C."/>
            <person name="Argimon S."/>
            <person name="Zhang W."/>
            <person name="Yang X."/>
            <person name="Jeffery I.B."/>
            <person name="Cooney J.C."/>
            <person name="Kagawa T.F."/>
            <person name="Liu W."/>
            <person name="Song Y."/>
            <person name="Salvetti E."/>
            <person name="Wrobel A."/>
            <person name="Rasinkangas P."/>
            <person name="Parkhill J."/>
            <person name="Rea M.C."/>
            <person name="O'Sullivan O."/>
            <person name="Ritari J."/>
            <person name="Douillard F.P."/>
            <person name="Paul Ross R."/>
            <person name="Yang R."/>
            <person name="Briner A.E."/>
            <person name="Felis G.E."/>
            <person name="de Vos W.M."/>
            <person name="Barrangou R."/>
            <person name="Klaenhammer T.R."/>
            <person name="Caufield P.W."/>
            <person name="Cui Y."/>
            <person name="Zhang H."/>
            <person name="O'Toole P.W."/>
        </authorList>
    </citation>
    <scope>NUCLEOTIDE SEQUENCE [LARGE SCALE GENOMIC DNA]</scope>
    <source>
        <strain evidence="17 18">DSM 20014</strain>
    </source>
</reference>
<evidence type="ECO:0000256" key="13">
    <source>
        <dbReference type="ARBA" id="ARBA00023204"/>
    </source>
</evidence>
<dbReference type="GO" id="GO:0009432">
    <property type="term" value="P:SOS response"/>
    <property type="evidence" value="ECO:0007669"/>
    <property type="project" value="TreeGrafter"/>
</dbReference>
<protein>
    <recommendedName>
        <fullName evidence="15">DNA polymerase IV</fullName>
        <shortName evidence="15">Pol IV</shortName>
        <ecNumber evidence="15">2.7.7.7</ecNumber>
    </recommendedName>
</protein>
<dbReference type="Proteomes" id="UP000051673">
    <property type="component" value="Unassembled WGS sequence"/>
</dbReference>
<comment type="similarity">
    <text evidence="2 15">Belongs to the DNA polymerase type-Y family.</text>
</comment>
<dbReference type="PROSITE" id="PS50173">
    <property type="entry name" value="UMUC"/>
    <property type="match status" value="1"/>
</dbReference>
<evidence type="ECO:0000256" key="10">
    <source>
        <dbReference type="ARBA" id="ARBA00022842"/>
    </source>
</evidence>
<keyword evidence="4 15" id="KW-0963">Cytoplasm</keyword>
<dbReference type="Pfam" id="PF11799">
    <property type="entry name" value="IMS_C"/>
    <property type="match status" value="1"/>
</dbReference>
<keyword evidence="3 15" id="KW-0515">Mutator protein</keyword>
<dbReference type="PANTHER" id="PTHR11076">
    <property type="entry name" value="DNA REPAIR POLYMERASE UMUC / TRANSFERASE FAMILY MEMBER"/>
    <property type="match status" value="1"/>
</dbReference>
<keyword evidence="5 15" id="KW-0808">Transferase</keyword>
<dbReference type="Pfam" id="PF00817">
    <property type="entry name" value="IMS"/>
    <property type="match status" value="1"/>
</dbReference>
<evidence type="ECO:0000256" key="14">
    <source>
        <dbReference type="ARBA" id="ARBA00049244"/>
    </source>
</evidence>
<feature type="site" description="Substrate discrimination" evidence="15">
    <location>
        <position position="26"/>
    </location>
</feature>
<dbReference type="Gene3D" id="3.40.1170.60">
    <property type="match status" value="1"/>
</dbReference>
<evidence type="ECO:0000256" key="2">
    <source>
        <dbReference type="ARBA" id="ARBA00010945"/>
    </source>
</evidence>